<keyword evidence="1" id="KW-0808">Transferase</keyword>
<evidence type="ECO:0000256" key="1">
    <source>
        <dbReference type="ARBA" id="ARBA00022679"/>
    </source>
</evidence>
<evidence type="ECO:0000259" key="2">
    <source>
        <dbReference type="PROSITE" id="PS51186"/>
    </source>
</evidence>
<dbReference type="Proteomes" id="UP000676079">
    <property type="component" value="Chromosome"/>
</dbReference>
<dbReference type="RefSeq" id="WP_220564686.1">
    <property type="nucleotide sequence ID" value="NZ_CP074133.1"/>
</dbReference>
<gene>
    <name evidence="3" type="ORF">KGD84_03520</name>
</gene>
<dbReference type="SUPFAM" id="SSF55729">
    <property type="entry name" value="Acyl-CoA N-acyltransferases (Nat)"/>
    <property type="match status" value="1"/>
</dbReference>
<dbReference type="Gene3D" id="3.40.630.30">
    <property type="match status" value="1"/>
</dbReference>
<dbReference type="EMBL" id="CP074133">
    <property type="protein sequence ID" value="QUX23463.1"/>
    <property type="molecule type" value="Genomic_DNA"/>
</dbReference>
<dbReference type="InterPro" id="IPR050769">
    <property type="entry name" value="NAT_camello-type"/>
</dbReference>
<dbReference type="Pfam" id="PF00583">
    <property type="entry name" value="Acetyltransf_1"/>
    <property type="match status" value="1"/>
</dbReference>
<dbReference type="CDD" id="cd04301">
    <property type="entry name" value="NAT_SF"/>
    <property type="match status" value="1"/>
</dbReference>
<dbReference type="PANTHER" id="PTHR13947">
    <property type="entry name" value="GNAT FAMILY N-ACETYLTRANSFERASE"/>
    <property type="match status" value="1"/>
</dbReference>
<dbReference type="InterPro" id="IPR016181">
    <property type="entry name" value="Acyl_CoA_acyltransferase"/>
</dbReference>
<organism evidence="3 4">
    <name type="scientific">Nocardiopsis changdeensis</name>
    <dbReference type="NCBI Taxonomy" id="2831969"/>
    <lineage>
        <taxon>Bacteria</taxon>
        <taxon>Bacillati</taxon>
        <taxon>Actinomycetota</taxon>
        <taxon>Actinomycetes</taxon>
        <taxon>Streptosporangiales</taxon>
        <taxon>Nocardiopsidaceae</taxon>
        <taxon>Nocardiopsis</taxon>
    </lineage>
</organism>
<keyword evidence="4" id="KW-1185">Reference proteome</keyword>
<dbReference type="InterPro" id="IPR000182">
    <property type="entry name" value="GNAT_dom"/>
</dbReference>
<protein>
    <submittedName>
        <fullName evidence="3">GNAT family N-acetyltransferase</fullName>
    </submittedName>
</protein>
<evidence type="ECO:0000313" key="4">
    <source>
        <dbReference type="Proteomes" id="UP000676079"/>
    </source>
</evidence>
<evidence type="ECO:0000313" key="3">
    <source>
        <dbReference type="EMBL" id="QUX23463.1"/>
    </source>
</evidence>
<proteinExistence type="predicted"/>
<reference evidence="3 4" key="1">
    <citation type="submission" date="2021-05" db="EMBL/GenBank/DDBJ databases">
        <title>Direct Submission.</title>
        <authorList>
            <person name="Li K."/>
            <person name="Gao J."/>
        </authorList>
    </citation>
    <scope>NUCLEOTIDE SEQUENCE [LARGE SCALE GENOMIC DNA]</scope>
    <source>
        <strain evidence="3 4">Mg02</strain>
    </source>
</reference>
<feature type="domain" description="N-acetyltransferase" evidence="2">
    <location>
        <begin position="3"/>
        <end position="160"/>
    </location>
</feature>
<dbReference type="PROSITE" id="PS51186">
    <property type="entry name" value="GNAT"/>
    <property type="match status" value="1"/>
</dbReference>
<name>A0ABX8BP62_9ACTN</name>
<sequence>MGIEIRDFRDGDRDAVLELSLRAWEPVHASLRRVLGGRIYDRMIPDWRESQRTEVGGALDDADTAVRVAVRDGAVAGFYAVVIRPKDDTGEVTLLAVHPDHQRAGVGEALTRHAVDWIRGQGMGMAVVETGGDEGHAPARRTYEKAGLTELPVSRYFQAL</sequence>
<accession>A0ABX8BP62</accession>
<dbReference type="PANTHER" id="PTHR13947:SF37">
    <property type="entry name" value="LD18367P"/>
    <property type="match status" value="1"/>
</dbReference>